<dbReference type="EMBL" id="CP039351">
    <property type="protein sequence ID" value="QCD99595.1"/>
    <property type="molecule type" value="Genomic_DNA"/>
</dbReference>
<keyword evidence="3" id="KW-1185">Reference proteome</keyword>
<feature type="region of interest" description="Disordered" evidence="1">
    <location>
        <begin position="1"/>
        <end position="153"/>
    </location>
</feature>
<feature type="compositionally biased region" description="Basic and acidic residues" evidence="1">
    <location>
        <begin position="120"/>
        <end position="135"/>
    </location>
</feature>
<dbReference type="Proteomes" id="UP000501690">
    <property type="component" value="Linkage Group LG7"/>
</dbReference>
<evidence type="ECO:0000313" key="3">
    <source>
        <dbReference type="Proteomes" id="UP000501690"/>
    </source>
</evidence>
<dbReference type="AlphaFoldDB" id="A0A4D6ME11"/>
<gene>
    <name evidence="2" type="ORF">DEO72_LG7g879</name>
</gene>
<reference evidence="2 3" key="1">
    <citation type="submission" date="2019-04" db="EMBL/GenBank/DDBJ databases">
        <title>An improved genome assembly and genetic linkage map for asparagus bean, Vigna unguiculata ssp. sesquipedialis.</title>
        <authorList>
            <person name="Xia Q."/>
            <person name="Zhang R."/>
            <person name="Dong Y."/>
        </authorList>
    </citation>
    <scope>NUCLEOTIDE SEQUENCE [LARGE SCALE GENOMIC DNA]</scope>
    <source>
        <tissue evidence="2">Leaf</tissue>
    </source>
</reference>
<organism evidence="2 3">
    <name type="scientific">Vigna unguiculata</name>
    <name type="common">Cowpea</name>
    <dbReference type="NCBI Taxonomy" id="3917"/>
    <lineage>
        <taxon>Eukaryota</taxon>
        <taxon>Viridiplantae</taxon>
        <taxon>Streptophyta</taxon>
        <taxon>Embryophyta</taxon>
        <taxon>Tracheophyta</taxon>
        <taxon>Spermatophyta</taxon>
        <taxon>Magnoliopsida</taxon>
        <taxon>eudicotyledons</taxon>
        <taxon>Gunneridae</taxon>
        <taxon>Pentapetalae</taxon>
        <taxon>rosids</taxon>
        <taxon>fabids</taxon>
        <taxon>Fabales</taxon>
        <taxon>Fabaceae</taxon>
        <taxon>Papilionoideae</taxon>
        <taxon>50 kb inversion clade</taxon>
        <taxon>NPAAA clade</taxon>
        <taxon>indigoferoid/millettioid clade</taxon>
        <taxon>Phaseoleae</taxon>
        <taxon>Vigna</taxon>
    </lineage>
</organism>
<sequence>MRGPATAATGSGGSSRKWWQQGEAVAAAAPTINGNHQRRRTLDNAAVQWKEKRRCGGRKAGFGRPLPADEARKRWPNSGVAVRTERRKVNGERLRGGAKNGERLRRGAAARRTASSCGGRAEERSGRRWSGLERSAKKKTLRREKEERSAKKN</sequence>
<protein>
    <submittedName>
        <fullName evidence="2">Uncharacterized protein</fullName>
    </submittedName>
</protein>
<accession>A0A4D6ME11</accession>
<feature type="compositionally biased region" description="Basic and acidic residues" evidence="1">
    <location>
        <begin position="143"/>
        <end position="153"/>
    </location>
</feature>
<feature type="compositionally biased region" description="Basic and acidic residues" evidence="1">
    <location>
        <begin position="83"/>
        <end position="105"/>
    </location>
</feature>
<proteinExistence type="predicted"/>
<name>A0A4D6ME11_VIGUN</name>
<feature type="compositionally biased region" description="Low complexity" evidence="1">
    <location>
        <begin position="110"/>
        <end position="119"/>
    </location>
</feature>
<evidence type="ECO:0000256" key="1">
    <source>
        <dbReference type="SAM" id="MobiDB-lite"/>
    </source>
</evidence>
<evidence type="ECO:0000313" key="2">
    <source>
        <dbReference type="EMBL" id="QCD99595.1"/>
    </source>
</evidence>